<keyword evidence="2 11" id="KW-0004">4Fe-4S</keyword>
<evidence type="ECO:0000256" key="8">
    <source>
        <dbReference type="ARBA" id="ARBA00022723"/>
    </source>
</evidence>
<feature type="binding site" evidence="11">
    <location>
        <position position="113"/>
    </location>
    <ligand>
        <name>[4Fe-4S] cluster</name>
        <dbReference type="ChEBI" id="CHEBI:49883"/>
        <note>4Fe-4S-S-AdoMet</note>
    </ligand>
</feature>
<dbReference type="GO" id="GO:0051539">
    <property type="term" value="F:4 iron, 4 sulfur cluster binding"/>
    <property type="evidence" value="ECO:0007669"/>
    <property type="project" value="UniProtKB-UniRule"/>
</dbReference>
<comment type="catalytic activity">
    <reaction evidence="11">
        <text>adenosine(2503) in 23S rRNA + 2 reduced [2Fe-2S]-[ferredoxin] + 2 S-adenosyl-L-methionine = 2-methyladenosine(2503) in 23S rRNA + 5'-deoxyadenosine + L-methionine + 2 oxidized [2Fe-2S]-[ferredoxin] + S-adenosyl-L-homocysteine</text>
        <dbReference type="Rhea" id="RHEA:42916"/>
        <dbReference type="Rhea" id="RHEA-COMP:10000"/>
        <dbReference type="Rhea" id="RHEA-COMP:10001"/>
        <dbReference type="Rhea" id="RHEA-COMP:10152"/>
        <dbReference type="Rhea" id="RHEA-COMP:10282"/>
        <dbReference type="ChEBI" id="CHEBI:17319"/>
        <dbReference type="ChEBI" id="CHEBI:33737"/>
        <dbReference type="ChEBI" id="CHEBI:33738"/>
        <dbReference type="ChEBI" id="CHEBI:57844"/>
        <dbReference type="ChEBI" id="CHEBI:57856"/>
        <dbReference type="ChEBI" id="CHEBI:59789"/>
        <dbReference type="ChEBI" id="CHEBI:74411"/>
        <dbReference type="ChEBI" id="CHEBI:74497"/>
        <dbReference type="EC" id="2.1.1.192"/>
    </reaction>
</comment>
<feature type="binding site" evidence="11">
    <location>
        <begin position="168"/>
        <end position="169"/>
    </location>
    <ligand>
        <name>S-adenosyl-L-methionine</name>
        <dbReference type="ChEBI" id="CHEBI:59789"/>
    </ligand>
</feature>
<dbReference type="SUPFAM" id="SSF102114">
    <property type="entry name" value="Radical SAM enzymes"/>
    <property type="match status" value="1"/>
</dbReference>
<dbReference type="InterPro" id="IPR013785">
    <property type="entry name" value="Aldolase_TIM"/>
</dbReference>
<dbReference type="GO" id="GO:0070040">
    <property type="term" value="F:rRNA (adenine(2503)-C2-)-methyltransferase activity"/>
    <property type="evidence" value="ECO:0007669"/>
    <property type="project" value="UniProtKB-UniRule"/>
</dbReference>
<dbReference type="GO" id="GO:0046872">
    <property type="term" value="F:metal ion binding"/>
    <property type="evidence" value="ECO:0007669"/>
    <property type="project" value="UniProtKB-KW"/>
</dbReference>
<dbReference type="EMBL" id="DVMZ01000043">
    <property type="protein sequence ID" value="HIU58744.1"/>
    <property type="molecule type" value="Genomic_DNA"/>
</dbReference>
<feature type="active site" description="S-methylcysteine intermediate" evidence="11">
    <location>
        <position position="342"/>
    </location>
</feature>
<keyword evidence="10 11" id="KW-0411">Iron-sulfur</keyword>
<feature type="binding site" evidence="11">
    <location>
        <position position="299"/>
    </location>
    <ligand>
        <name>S-adenosyl-L-methionine</name>
        <dbReference type="ChEBI" id="CHEBI:59789"/>
    </ligand>
</feature>
<dbReference type="InterPro" id="IPR040072">
    <property type="entry name" value="Methyltransferase_A"/>
</dbReference>
<feature type="domain" description="Radical SAM core" evidence="12">
    <location>
        <begin position="95"/>
        <end position="337"/>
    </location>
</feature>
<comment type="catalytic activity">
    <reaction evidence="11">
        <text>adenosine(37) in tRNA + 2 reduced [2Fe-2S]-[ferredoxin] + 2 S-adenosyl-L-methionine = 2-methyladenosine(37) in tRNA + 5'-deoxyadenosine + L-methionine + 2 oxidized [2Fe-2S]-[ferredoxin] + S-adenosyl-L-homocysteine</text>
        <dbReference type="Rhea" id="RHEA:43332"/>
        <dbReference type="Rhea" id="RHEA-COMP:10000"/>
        <dbReference type="Rhea" id="RHEA-COMP:10001"/>
        <dbReference type="Rhea" id="RHEA-COMP:10162"/>
        <dbReference type="Rhea" id="RHEA-COMP:10485"/>
        <dbReference type="ChEBI" id="CHEBI:17319"/>
        <dbReference type="ChEBI" id="CHEBI:33737"/>
        <dbReference type="ChEBI" id="CHEBI:33738"/>
        <dbReference type="ChEBI" id="CHEBI:57844"/>
        <dbReference type="ChEBI" id="CHEBI:57856"/>
        <dbReference type="ChEBI" id="CHEBI:59789"/>
        <dbReference type="ChEBI" id="CHEBI:74411"/>
        <dbReference type="ChEBI" id="CHEBI:74497"/>
        <dbReference type="EC" id="2.1.1.192"/>
    </reaction>
</comment>
<dbReference type="InterPro" id="IPR004383">
    <property type="entry name" value="rRNA_lsu_MTrfase_RlmN/Cfr"/>
</dbReference>
<dbReference type="FunFam" id="3.20.20.70:FF:000014">
    <property type="entry name" value="Probable dual-specificity RNA methyltransferase RlmN"/>
    <property type="match status" value="1"/>
</dbReference>
<evidence type="ECO:0000256" key="6">
    <source>
        <dbReference type="ARBA" id="ARBA00022679"/>
    </source>
</evidence>
<comment type="similarity">
    <text evidence="11">Belongs to the radical SAM superfamily. RlmN family.</text>
</comment>
<keyword evidence="8 11" id="KW-0479">Metal-binding</keyword>
<comment type="caution">
    <text evidence="11">Lacks conserved residue(s) required for the propagation of feature annotation.</text>
</comment>
<evidence type="ECO:0000259" key="12">
    <source>
        <dbReference type="PROSITE" id="PS51918"/>
    </source>
</evidence>
<dbReference type="GO" id="GO:0000049">
    <property type="term" value="F:tRNA binding"/>
    <property type="evidence" value="ECO:0007669"/>
    <property type="project" value="UniProtKB-UniRule"/>
</dbReference>
<dbReference type="GO" id="GO:0002935">
    <property type="term" value="F:tRNA (adenine(37)-C2)-methyltransferase activity"/>
    <property type="evidence" value="ECO:0007669"/>
    <property type="project" value="UniProtKB-UniRule"/>
</dbReference>
<gene>
    <name evidence="11 13" type="primary">rlmN</name>
    <name evidence="13" type="ORF">IAC57_01455</name>
</gene>
<feature type="binding site" evidence="11">
    <location>
        <position position="116"/>
    </location>
    <ligand>
        <name>[4Fe-4S] cluster</name>
        <dbReference type="ChEBI" id="CHEBI:49883"/>
        <note>4Fe-4S-S-AdoMet</note>
    </ligand>
</feature>
<proteinExistence type="inferred from homology"/>
<reference evidence="13" key="1">
    <citation type="submission" date="2020-10" db="EMBL/GenBank/DDBJ databases">
        <authorList>
            <person name="Gilroy R."/>
        </authorList>
    </citation>
    <scope>NUCLEOTIDE SEQUENCE</scope>
    <source>
        <strain evidence="13">11687</strain>
    </source>
</reference>
<dbReference type="InterPro" id="IPR058240">
    <property type="entry name" value="rSAM_sf"/>
</dbReference>
<keyword evidence="7 11" id="KW-0949">S-adenosyl-L-methionine</keyword>
<dbReference type="SFLD" id="SFLDF00275">
    <property type="entry name" value="adenosine_C2_methyltransferase"/>
    <property type="match status" value="1"/>
</dbReference>
<protein>
    <recommendedName>
        <fullName evidence="11">Probable dual-specificity RNA methyltransferase RlmN</fullName>
        <ecNumber evidence="11">2.1.1.192</ecNumber>
    </recommendedName>
    <alternativeName>
        <fullName evidence="11">23S rRNA (adenine(2503)-C(2))-methyltransferase</fullName>
    </alternativeName>
    <alternativeName>
        <fullName evidence="11">23S rRNA m2A2503 methyltransferase</fullName>
    </alternativeName>
    <alternativeName>
        <fullName evidence="11">Ribosomal RNA large subunit methyltransferase N</fullName>
    </alternativeName>
    <alternativeName>
        <fullName evidence="11">tRNA (adenine(37)-C(2))-methyltransferase</fullName>
    </alternativeName>
    <alternativeName>
        <fullName evidence="11">tRNA m2A37 methyltransferase</fullName>
    </alternativeName>
</protein>
<evidence type="ECO:0000256" key="5">
    <source>
        <dbReference type="ARBA" id="ARBA00022603"/>
    </source>
</evidence>
<dbReference type="Gene3D" id="3.20.20.70">
    <property type="entry name" value="Aldolase class I"/>
    <property type="match status" value="1"/>
</dbReference>
<accession>A0A9D1SFR6</accession>
<dbReference type="EC" id="2.1.1.192" evidence="11"/>
<feature type="binding site" evidence="11">
    <location>
        <begin position="223"/>
        <end position="225"/>
    </location>
    <ligand>
        <name>S-adenosyl-L-methionine</name>
        <dbReference type="ChEBI" id="CHEBI:59789"/>
    </ligand>
</feature>
<reference evidence="13" key="2">
    <citation type="journal article" date="2021" name="PeerJ">
        <title>Extensive microbial diversity within the chicken gut microbiome revealed by metagenomics and culture.</title>
        <authorList>
            <person name="Gilroy R."/>
            <person name="Ravi A."/>
            <person name="Getino M."/>
            <person name="Pursley I."/>
            <person name="Horton D.L."/>
            <person name="Alikhan N.F."/>
            <person name="Baker D."/>
            <person name="Gharbi K."/>
            <person name="Hall N."/>
            <person name="Watson M."/>
            <person name="Adriaenssens E.M."/>
            <person name="Foster-Nyarko E."/>
            <person name="Jarju S."/>
            <person name="Secka A."/>
            <person name="Antonio M."/>
            <person name="Oren A."/>
            <person name="Chaudhuri R.R."/>
            <person name="La Ragione R."/>
            <person name="Hildebrand F."/>
            <person name="Pallen M.J."/>
        </authorList>
    </citation>
    <scope>NUCLEOTIDE SEQUENCE</scope>
    <source>
        <strain evidence="13">11687</strain>
    </source>
</reference>
<evidence type="ECO:0000256" key="3">
    <source>
        <dbReference type="ARBA" id="ARBA00022490"/>
    </source>
</evidence>
<keyword evidence="5 11" id="KW-0489">Methyltransferase</keyword>
<comment type="caution">
    <text evidence="13">The sequence shown here is derived from an EMBL/GenBank/DDBJ whole genome shotgun (WGS) entry which is preliminary data.</text>
</comment>
<dbReference type="Pfam" id="PF04055">
    <property type="entry name" value="Radical_SAM"/>
    <property type="match status" value="1"/>
</dbReference>
<dbReference type="SFLD" id="SFLDS00029">
    <property type="entry name" value="Radical_SAM"/>
    <property type="match status" value="1"/>
</dbReference>
<evidence type="ECO:0000313" key="13">
    <source>
        <dbReference type="EMBL" id="HIU58744.1"/>
    </source>
</evidence>
<keyword evidence="6 11" id="KW-0808">Transferase</keyword>
<dbReference type="HAMAP" id="MF_01849">
    <property type="entry name" value="RNA_methyltr_RlmN"/>
    <property type="match status" value="1"/>
</dbReference>
<evidence type="ECO:0000256" key="7">
    <source>
        <dbReference type="ARBA" id="ARBA00022691"/>
    </source>
</evidence>
<organism evidence="13 14">
    <name type="scientific">Candidatus Scatosoma pullistercoris</name>
    <dbReference type="NCBI Taxonomy" id="2840934"/>
    <lineage>
        <taxon>Bacteria</taxon>
        <taxon>Bacillati</taxon>
        <taxon>Bacillota</taxon>
        <taxon>Clostridia</taxon>
        <taxon>Candidatus Scatosoma</taxon>
    </lineage>
</organism>
<dbReference type="PIRSF" id="PIRSF006004">
    <property type="entry name" value="CHP00048"/>
    <property type="match status" value="1"/>
</dbReference>
<evidence type="ECO:0000256" key="4">
    <source>
        <dbReference type="ARBA" id="ARBA00022552"/>
    </source>
</evidence>
<evidence type="ECO:0000256" key="10">
    <source>
        <dbReference type="ARBA" id="ARBA00023014"/>
    </source>
</evidence>
<keyword evidence="11" id="KW-1015">Disulfide bond</keyword>
<dbReference type="CDD" id="cd01335">
    <property type="entry name" value="Radical_SAM"/>
    <property type="match status" value="1"/>
</dbReference>
<dbReference type="InterPro" id="IPR007197">
    <property type="entry name" value="rSAM"/>
</dbReference>
<feature type="active site" description="Proton acceptor" evidence="11">
    <location>
        <position position="89"/>
    </location>
</feature>
<comment type="subcellular location">
    <subcellularLocation>
        <location evidence="1 11">Cytoplasm</location>
    </subcellularLocation>
</comment>
<comment type="miscellaneous">
    <text evidence="11">Reaction proceeds by a ping-pong mechanism involving intermediate methylation of a conserved cysteine residue.</text>
</comment>
<dbReference type="Gene3D" id="1.10.150.530">
    <property type="match status" value="1"/>
</dbReference>
<evidence type="ECO:0000256" key="1">
    <source>
        <dbReference type="ARBA" id="ARBA00004496"/>
    </source>
</evidence>
<dbReference type="AlphaFoldDB" id="A0A9D1SFR6"/>
<dbReference type="NCBIfam" id="TIGR00048">
    <property type="entry name" value="rRNA_mod_RlmN"/>
    <property type="match status" value="1"/>
</dbReference>
<comment type="cofactor">
    <cofactor evidence="11">
        <name>[4Fe-4S] cluster</name>
        <dbReference type="ChEBI" id="CHEBI:49883"/>
    </cofactor>
    <text evidence="11">Binds 1 [4Fe-4S] cluster. The cluster is coordinated with 3 cysteines and an exchangeable S-adenosyl-L-methionine.</text>
</comment>
<dbReference type="GO" id="GO:0005737">
    <property type="term" value="C:cytoplasm"/>
    <property type="evidence" value="ECO:0007669"/>
    <property type="project" value="UniProtKB-SubCell"/>
</dbReference>
<evidence type="ECO:0000256" key="11">
    <source>
        <dbReference type="HAMAP-Rule" id="MF_01849"/>
    </source>
</evidence>
<feature type="binding site" evidence="11">
    <location>
        <position position="200"/>
    </location>
    <ligand>
        <name>S-adenosyl-L-methionine</name>
        <dbReference type="ChEBI" id="CHEBI:59789"/>
    </ligand>
</feature>
<keyword evidence="11" id="KW-0819">tRNA processing</keyword>
<evidence type="ECO:0000256" key="9">
    <source>
        <dbReference type="ARBA" id="ARBA00023004"/>
    </source>
</evidence>
<comment type="function">
    <text evidence="11">Specifically methylates position 2 of adenine 2503 in 23S rRNA and position 2 of adenine 37 in tRNAs.</text>
</comment>
<dbReference type="SFLD" id="SFLDG01062">
    <property type="entry name" value="methyltransferase_(Class_A)"/>
    <property type="match status" value="1"/>
</dbReference>
<dbReference type="GO" id="GO:0030488">
    <property type="term" value="P:tRNA methylation"/>
    <property type="evidence" value="ECO:0007669"/>
    <property type="project" value="UniProtKB-UniRule"/>
</dbReference>
<dbReference type="PANTHER" id="PTHR30544">
    <property type="entry name" value="23S RRNA METHYLTRANSFERASE"/>
    <property type="match status" value="1"/>
</dbReference>
<name>A0A9D1SFR6_9FIRM</name>
<dbReference type="PANTHER" id="PTHR30544:SF5">
    <property type="entry name" value="RADICAL SAM CORE DOMAIN-CONTAINING PROTEIN"/>
    <property type="match status" value="1"/>
</dbReference>
<keyword evidence="3 11" id="KW-0963">Cytoplasm</keyword>
<dbReference type="InterPro" id="IPR027492">
    <property type="entry name" value="RNA_MTrfase_RlmN"/>
</dbReference>
<sequence length="372" mass="40889">MKRILQDLNFAETETLVLGLGEKKFRAKQLFDGLTQGRKISAITSLPAEFRDRLLQDYEDEPVKIREIFHSSDGTEKYLFELSDGNLVEGVLMKYKYGCTQCVSTQVGCRMGCKFCASTLGGLVRNLTAGEILAQILVVNALHADDPELKGRGKEARAVTNVVLMGSGEPLDNYAETVRFLKNVTAAEGLNISARNISLSTCGLVPKMYELANEGIPVNLTVSLHATSDEDRARVMPVAKAYRISEILKACAYYFQKTGRRYYFEYTLIEGENCDEEHARALVALLKGRPCHVNLIRLNEVKERTLKATGDKEAYRFLGLLEKGGLSATLRRQIGSDVGGACGQLRAGYLEKGRAAAEAGKPETEQGSADGK</sequence>
<evidence type="ECO:0000256" key="2">
    <source>
        <dbReference type="ARBA" id="ARBA00022485"/>
    </source>
</evidence>
<keyword evidence="9 11" id="KW-0408">Iron</keyword>
<feature type="binding site" evidence="11">
    <location>
        <position position="109"/>
    </location>
    <ligand>
        <name>[4Fe-4S] cluster</name>
        <dbReference type="ChEBI" id="CHEBI:49883"/>
        <note>4Fe-4S-S-AdoMet</note>
    </ligand>
</feature>
<dbReference type="PROSITE" id="PS51918">
    <property type="entry name" value="RADICAL_SAM"/>
    <property type="match status" value="1"/>
</dbReference>
<dbReference type="GO" id="GO:0019843">
    <property type="term" value="F:rRNA binding"/>
    <property type="evidence" value="ECO:0007669"/>
    <property type="project" value="UniProtKB-UniRule"/>
</dbReference>
<keyword evidence="4 11" id="KW-0698">rRNA processing</keyword>
<dbReference type="GO" id="GO:0070475">
    <property type="term" value="P:rRNA base methylation"/>
    <property type="evidence" value="ECO:0007669"/>
    <property type="project" value="UniProtKB-UniRule"/>
</dbReference>
<dbReference type="Proteomes" id="UP000824081">
    <property type="component" value="Unassembled WGS sequence"/>
</dbReference>
<evidence type="ECO:0000313" key="14">
    <source>
        <dbReference type="Proteomes" id="UP000824081"/>
    </source>
</evidence>